<dbReference type="Gene3D" id="3.30.590.10">
    <property type="entry name" value="Glutamine synthetase/guanido kinase, catalytic domain"/>
    <property type="match status" value="1"/>
</dbReference>
<gene>
    <name evidence="5" type="ORF">NE663_00730</name>
</gene>
<dbReference type="EMBL" id="JANGCH010000001">
    <property type="protein sequence ID" value="MCQ5120781.1"/>
    <property type="molecule type" value="Genomic_DNA"/>
</dbReference>
<dbReference type="InterPro" id="IPR027303">
    <property type="entry name" value="Gln_synth_gly_rich_site"/>
</dbReference>
<dbReference type="InterPro" id="IPR008147">
    <property type="entry name" value="Gln_synt_N"/>
</dbReference>
<dbReference type="PROSITE" id="PS51987">
    <property type="entry name" value="GS_CATALYTIC"/>
    <property type="match status" value="1"/>
</dbReference>
<protein>
    <submittedName>
        <fullName evidence="5">Glutamine synthetase III</fullName>
    </submittedName>
</protein>
<dbReference type="InterPro" id="IPR008146">
    <property type="entry name" value="Gln_synth_cat_dom"/>
</dbReference>
<dbReference type="Gene3D" id="1.20.120.1560">
    <property type="match status" value="1"/>
</dbReference>
<accession>A0ABT1SHU6</accession>
<dbReference type="PANTHER" id="PTHR42974:SF1">
    <property type="entry name" value="TYPE-3 GLUTAMINE SYNTHETASE"/>
    <property type="match status" value="1"/>
</dbReference>
<dbReference type="PROSITE" id="PS51986">
    <property type="entry name" value="GS_BETA_GRASP"/>
    <property type="match status" value="1"/>
</dbReference>
<dbReference type="SMART" id="SM01230">
    <property type="entry name" value="Gln-synt_C"/>
    <property type="match status" value="1"/>
</dbReference>
<sequence length="702" mass="79899">MQTHPFDAFGTNLFSQQVMKERLPFPIYQKWKTATRKEDALDLPTADAIAHAMKTWAMEKGVTHFTHWFQPMGGSTAEKHESFIEPGDYMAISRFSGKNLIKGEGDASSFPNGGLRATFEARGYTYWDCTSPAFIRENVLCIPTIFVSYNGETLDKKAPLLKSIDAISKQATRIVNLFKDKDIKQVQPMVGLEQEYFLVDRELFHERMDLRNCGRTLFGALPPRAQAMSDHYFGAIPDRVSAFMRDVDEELWKLGIYAKTEHNEAAPCQFEIAPLYAQSNIAVDQNQIIMDVLRQCAARHHLACLLHEKPFEHVNGSGKHNNWSLVSDDGQNLLEPGEKPHENIRFLLFVCAIIQAVDTYPELLRMAASSYSNDYRLGGHEAPPAIISICMGNYLEDILLRLEKGDMGINPTADAGALSVVNLAYVPKDTSDRNRTSPFAFTGNKFEFRMVGSSRSAATTNTVLNTIVADTLKQIADELQQYKYIDDIRKTSLKICRGIIQKHRRILFSGDGYAPAWRKEAKERGLPHIPYYVYSIASLTEEKAVALFERNQVYHRNELIARSDILYTEFINSVHVEVKTLLDVSKKSLLPALIKEIRFYSDALKALPSPHPFYEKKVNKLLAVLDRFHTRYHNLKHAYLGVRGLNDHQEIAYYLNDQVVVSMRYLREVIDELEESISYENYPMPTYEELFASVDEAAACKK</sequence>
<dbReference type="InterPro" id="IPR022147">
    <property type="entry name" value="GSIII_N"/>
</dbReference>
<evidence type="ECO:0000259" key="4">
    <source>
        <dbReference type="PROSITE" id="PS51987"/>
    </source>
</evidence>
<dbReference type="InterPro" id="IPR052725">
    <property type="entry name" value="GS_Type-3"/>
</dbReference>
<dbReference type="RefSeq" id="WP_178200134.1">
    <property type="nucleotide sequence ID" value="NZ_CALVCM010000010.1"/>
</dbReference>
<dbReference type="InterPro" id="IPR014746">
    <property type="entry name" value="Gln_synth/guanido_kin_cat_dom"/>
</dbReference>
<feature type="domain" description="GS catalytic" evidence="4">
    <location>
        <begin position="156"/>
        <end position="589"/>
    </location>
</feature>
<evidence type="ECO:0000256" key="2">
    <source>
        <dbReference type="RuleBase" id="RU000384"/>
    </source>
</evidence>
<dbReference type="PANTHER" id="PTHR42974">
    <property type="entry name" value="GLUTAMINE SYNTHETASE"/>
    <property type="match status" value="1"/>
</dbReference>
<evidence type="ECO:0000313" key="6">
    <source>
        <dbReference type="Proteomes" id="UP001524435"/>
    </source>
</evidence>
<dbReference type="Pfam" id="PF12437">
    <property type="entry name" value="GSIII_N"/>
    <property type="match status" value="1"/>
</dbReference>
<evidence type="ECO:0000313" key="5">
    <source>
        <dbReference type="EMBL" id="MCQ5120781.1"/>
    </source>
</evidence>
<evidence type="ECO:0000256" key="1">
    <source>
        <dbReference type="PROSITE-ProRule" id="PRU01330"/>
    </source>
</evidence>
<reference evidence="5 6" key="1">
    <citation type="submission" date="2022-06" db="EMBL/GenBank/DDBJ databases">
        <title>Isolation of gut microbiota from human fecal samples.</title>
        <authorList>
            <person name="Pamer E.G."/>
            <person name="Barat B."/>
            <person name="Waligurski E."/>
            <person name="Medina S."/>
            <person name="Paddock L."/>
            <person name="Mostad J."/>
        </authorList>
    </citation>
    <scope>NUCLEOTIDE SEQUENCE [LARGE SCALE GENOMIC DNA]</scope>
    <source>
        <strain evidence="5 6">DFI.6.1</strain>
    </source>
</reference>
<proteinExistence type="inferred from homology"/>
<keyword evidence="6" id="KW-1185">Reference proteome</keyword>
<comment type="similarity">
    <text evidence="1 2">Belongs to the glutamine synthetase family.</text>
</comment>
<name>A0ABT1SHU6_9FIRM</name>
<evidence type="ECO:0000259" key="3">
    <source>
        <dbReference type="PROSITE" id="PS51986"/>
    </source>
</evidence>
<comment type="caution">
    <text evidence="5">The sequence shown here is derived from an EMBL/GenBank/DDBJ whole genome shotgun (WGS) entry which is preliminary data.</text>
</comment>
<organism evidence="5 6">
    <name type="scientific">Massilicoli timonensis</name>
    <dbReference type="NCBI Taxonomy" id="2015901"/>
    <lineage>
        <taxon>Bacteria</taxon>
        <taxon>Bacillati</taxon>
        <taxon>Bacillota</taxon>
        <taxon>Erysipelotrichia</taxon>
        <taxon>Erysipelotrichales</taxon>
        <taxon>Erysipelotrichaceae</taxon>
        <taxon>Massilicoli</taxon>
    </lineage>
</organism>
<dbReference type="Pfam" id="PF18318">
    <property type="entry name" value="Gln-synt_C-ter"/>
    <property type="match status" value="1"/>
</dbReference>
<dbReference type="Pfam" id="PF00120">
    <property type="entry name" value="Gln-synt_C"/>
    <property type="match status" value="1"/>
</dbReference>
<feature type="domain" description="GS beta-grasp" evidence="3">
    <location>
        <begin position="63"/>
        <end position="151"/>
    </location>
</feature>
<dbReference type="SUPFAM" id="SSF55931">
    <property type="entry name" value="Glutamine synthetase/guanido kinase"/>
    <property type="match status" value="1"/>
</dbReference>
<dbReference type="PROSITE" id="PS00181">
    <property type="entry name" value="GLNA_ATP"/>
    <property type="match status" value="1"/>
</dbReference>
<dbReference type="InterPro" id="IPR040577">
    <property type="entry name" value="Gln-synt_C"/>
</dbReference>
<dbReference type="Proteomes" id="UP001524435">
    <property type="component" value="Unassembled WGS sequence"/>
</dbReference>